<comment type="caution">
    <text evidence="1">The sequence shown here is derived from an EMBL/GenBank/DDBJ whole genome shotgun (WGS) entry which is preliminary data.</text>
</comment>
<dbReference type="AlphaFoldDB" id="A0AAD9KJZ1"/>
<organism evidence="1 2">
    <name type="scientific">Ridgeia piscesae</name>
    <name type="common">Tubeworm</name>
    <dbReference type="NCBI Taxonomy" id="27915"/>
    <lineage>
        <taxon>Eukaryota</taxon>
        <taxon>Metazoa</taxon>
        <taxon>Spiralia</taxon>
        <taxon>Lophotrochozoa</taxon>
        <taxon>Annelida</taxon>
        <taxon>Polychaeta</taxon>
        <taxon>Sedentaria</taxon>
        <taxon>Canalipalpata</taxon>
        <taxon>Sabellida</taxon>
        <taxon>Siboglinidae</taxon>
        <taxon>Ridgeia</taxon>
    </lineage>
</organism>
<protein>
    <submittedName>
        <fullName evidence="1">Uncharacterized protein</fullName>
    </submittedName>
</protein>
<evidence type="ECO:0000313" key="2">
    <source>
        <dbReference type="Proteomes" id="UP001209878"/>
    </source>
</evidence>
<gene>
    <name evidence="1" type="ORF">NP493_936g00008</name>
</gene>
<sequence>MSDRVFTGWTNTADSVETSNTFLPFHNILHFDMILMK</sequence>
<dbReference type="Proteomes" id="UP001209878">
    <property type="component" value="Unassembled WGS sequence"/>
</dbReference>
<proteinExistence type="predicted"/>
<keyword evidence="2" id="KW-1185">Reference proteome</keyword>
<accession>A0AAD9KJZ1</accession>
<evidence type="ECO:0000313" key="1">
    <source>
        <dbReference type="EMBL" id="KAK2172707.1"/>
    </source>
</evidence>
<reference evidence="1" key="1">
    <citation type="journal article" date="2023" name="Mol. Biol. Evol.">
        <title>Third-Generation Sequencing Reveals the Adaptive Role of the Epigenome in Three Deep-Sea Polychaetes.</title>
        <authorList>
            <person name="Perez M."/>
            <person name="Aroh O."/>
            <person name="Sun Y."/>
            <person name="Lan Y."/>
            <person name="Juniper S.K."/>
            <person name="Young C.R."/>
            <person name="Angers B."/>
            <person name="Qian P.Y."/>
        </authorList>
    </citation>
    <scope>NUCLEOTIDE SEQUENCE</scope>
    <source>
        <strain evidence="1">R07B-5</strain>
    </source>
</reference>
<name>A0AAD9KJZ1_RIDPI</name>
<dbReference type="EMBL" id="JAODUO010000937">
    <property type="protein sequence ID" value="KAK2172707.1"/>
    <property type="molecule type" value="Genomic_DNA"/>
</dbReference>